<dbReference type="InterPro" id="IPR029526">
    <property type="entry name" value="PGBD"/>
</dbReference>
<evidence type="ECO:0000313" key="4">
    <source>
        <dbReference type="Proteomes" id="UP001165121"/>
    </source>
</evidence>
<keyword evidence="4" id="KW-1185">Reference proteome</keyword>
<feature type="compositionally biased region" description="Gly residues" evidence="1">
    <location>
        <begin position="119"/>
        <end position="130"/>
    </location>
</feature>
<feature type="region of interest" description="Disordered" evidence="1">
    <location>
        <begin position="108"/>
        <end position="137"/>
    </location>
</feature>
<dbReference type="OrthoDB" id="117306at2759"/>
<sequence length="643" mass="70881">MDTSVDQANHSRMCWLASMRSSRRKKHTTPADPATKAHDIDFRHLWRQLRSAGWKSKRPTGIQTDWTYTSPKNDVLVGERAVVEYVFLFGLLVDAEDDLAEAGADDADENLEDEHVGEDGGGGGGCGGDGGIDDATVRPSQIDTSVMLLQITADQPLITHRKITTWTRNNGTQRPVCICCRRHLGWRMRGEEERAVTPPTAPPRRHWVSAKLNAAVSVLQDGESSSEYEDISSGDESDGAAIADDDLDCGGDEFDEEGDELSDSDAVEMDLPCVTSSYSNRRNEQKRWLCVSPGASVRPRANCSSLEGNASLRSSQDPSCRWPSGGAYAVPPEEALRCALDHDRRRRNTSRTHWTFTWASGMGVTGIDFKSGAATVVRNLSAAFTPESRHNWHVVVVDRFYSSVLLGLELLKMNVYVVVTIQTNRLGFNIDIQSKRKTRPASIPRGSFLFSRSAVVPAMISCLWWDRRPVYYLCTGSVMTASTIERKTKRVGALQVGCPQSVNDYQNWMGGIDRHDQLRLQSYSLQMSTHFKYYKALFLGFLDLALVNAFLSHKEAAKIKGTVAMPRAEWFAVLQNQLLRLDDVVRRSAPPAAAAVTTTPPSVPSTAAQPAQSTARPTRGAARQGSKLHHLHPARSAGGHPFA</sequence>
<gene>
    <name evidence="3" type="ORF">Pfra01_002594200</name>
</gene>
<name>A0A9W6YCZ3_9STRA</name>
<feature type="region of interest" description="Disordered" evidence="1">
    <location>
        <begin position="221"/>
        <end position="265"/>
    </location>
</feature>
<feature type="region of interest" description="Disordered" evidence="1">
    <location>
        <begin position="592"/>
        <end position="643"/>
    </location>
</feature>
<feature type="compositionally biased region" description="Acidic residues" evidence="1">
    <location>
        <begin position="224"/>
        <end position="265"/>
    </location>
</feature>
<evidence type="ECO:0000256" key="1">
    <source>
        <dbReference type="SAM" id="MobiDB-lite"/>
    </source>
</evidence>
<dbReference type="PANTHER" id="PTHR46599:SF3">
    <property type="entry name" value="PIGGYBAC TRANSPOSABLE ELEMENT-DERIVED PROTEIN 4"/>
    <property type="match status" value="1"/>
</dbReference>
<proteinExistence type="predicted"/>
<evidence type="ECO:0000313" key="3">
    <source>
        <dbReference type="EMBL" id="GMF59844.1"/>
    </source>
</evidence>
<accession>A0A9W6YCZ3</accession>
<feature type="compositionally biased region" description="Low complexity" evidence="1">
    <location>
        <begin position="592"/>
        <end position="613"/>
    </location>
</feature>
<dbReference type="Proteomes" id="UP001165121">
    <property type="component" value="Unassembled WGS sequence"/>
</dbReference>
<evidence type="ECO:0000259" key="2">
    <source>
        <dbReference type="Pfam" id="PF13843"/>
    </source>
</evidence>
<dbReference type="EMBL" id="BSXT01005131">
    <property type="protein sequence ID" value="GMF59844.1"/>
    <property type="molecule type" value="Genomic_DNA"/>
</dbReference>
<dbReference type="Pfam" id="PF13843">
    <property type="entry name" value="DDE_Tnp_1_7"/>
    <property type="match status" value="1"/>
</dbReference>
<organism evidence="3 4">
    <name type="scientific">Phytophthora fragariaefolia</name>
    <dbReference type="NCBI Taxonomy" id="1490495"/>
    <lineage>
        <taxon>Eukaryota</taxon>
        <taxon>Sar</taxon>
        <taxon>Stramenopiles</taxon>
        <taxon>Oomycota</taxon>
        <taxon>Peronosporomycetes</taxon>
        <taxon>Peronosporales</taxon>
        <taxon>Peronosporaceae</taxon>
        <taxon>Phytophthora</taxon>
    </lineage>
</organism>
<reference evidence="3" key="1">
    <citation type="submission" date="2023-04" db="EMBL/GenBank/DDBJ databases">
        <title>Phytophthora fragariaefolia NBRC 109709.</title>
        <authorList>
            <person name="Ichikawa N."/>
            <person name="Sato H."/>
            <person name="Tonouchi N."/>
        </authorList>
    </citation>
    <scope>NUCLEOTIDE SEQUENCE</scope>
    <source>
        <strain evidence="3">NBRC 109709</strain>
    </source>
</reference>
<dbReference type="AlphaFoldDB" id="A0A9W6YCZ3"/>
<dbReference type="PANTHER" id="PTHR46599">
    <property type="entry name" value="PIGGYBAC TRANSPOSABLE ELEMENT-DERIVED PROTEIN 4"/>
    <property type="match status" value="1"/>
</dbReference>
<feature type="domain" description="PiggyBac transposable element-derived protein" evidence="2">
    <location>
        <begin position="375"/>
        <end position="550"/>
    </location>
</feature>
<comment type="caution">
    <text evidence="3">The sequence shown here is derived from an EMBL/GenBank/DDBJ whole genome shotgun (WGS) entry which is preliminary data.</text>
</comment>
<protein>
    <submittedName>
        <fullName evidence="3">Unnamed protein product</fullName>
    </submittedName>
</protein>